<proteinExistence type="predicted"/>
<dbReference type="OrthoDB" id="7883759at2759"/>
<dbReference type="Proteomes" id="UP000001070">
    <property type="component" value="Unassembled WGS sequence"/>
</dbReference>
<evidence type="ECO:0000313" key="2">
    <source>
        <dbReference type="EMBL" id="EDV91816.1"/>
    </source>
</evidence>
<organism evidence="3">
    <name type="scientific">Drosophila grimshawi</name>
    <name type="common">Hawaiian fruit fly</name>
    <name type="synonym">Idiomyia grimshawi</name>
    <dbReference type="NCBI Taxonomy" id="7222"/>
    <lineage>
        <taxon>Eukaryota</taxon>
        <taxon>Metazoa</taxon>
        <taxon>Ecdysozoa</taxon>
        <taxon>Arthropoda</taxon>
        <taxon>Hexapoda</taxon>
        <taxon>Insecta</taxon>
        <taxon>Pterygota</taxon>
        <taxon>Neoptera</taxon>
        <taxon>Endopterygota</taxon>
        <taxon>Diptera</taxon>
        <taxon>Brachycera</taxon>
        <taxon>Muscomorpha</taxon>
        <taxon>Ephydroidea</taxon>
        <taxon>Drosophilidae</taxon>
        <taxon>Drosophila</taxon>
        <taxon>Hawaiian Drosophila</taxon>
    </lineage>
</organism>
<dbReference type="AlphaFoldDB" id="B4JM55"/>
<feature type="region of interest" description="Disordered" evidence="1">
    <location>
        <begin position="43"/>
        <end position="132"/>
    </location>
</feature>
<accession>B4JM55</accession>
<dbReference type="PhylomeDB" id="B4JM55"/>
<evidence type="ECO:0000256" key="1">
    <source>
        <dbReference type="SAM" id="MobiDB-lite"/>
    </source>
</evidence>
<keyword evidence="3" id="KW-1185">Reference proteome</keyword>
<sequence length="132" mass="14819">MSIEEMMEMEAVLKLSVDSEWPEMQCALLKSEIEYKLMHNSSMIDHPPEAENTTATATATETETATETATTSNCPSNLEPDYDGPSTSRGRLTALAQVHHELNWSPEREQRPLRKRKSNGADNIDANNKKKK</sequence>
<dbReference type="InParanoid" id="B4JM55"/>
<dbReference type="HOGENOM" id="CLU_1919207_0_0_1"/>
<protein>
    <submittedName>
        <fullName evidence="2">GH24393</fullName>
    </submittedName>
</protein>
<name>B4JM55_DROGR</name>
<evidence type="ECO:0000313" key="3">
    <source>
        <dbReference type="Proteomes" id="UP000001070"/>
    </source>
</evidence>
<feature type="compositionally biased region" description="Basic and acidic residues" evidence="1">
    <location>
        <begin position="98"/>
        <end position="112"/>
    </location>
</feature>
<dbReference type="EMBL" id="CH916371">
    <property type="protein sequence ID" value="EDV91816.1"/>
    <property type="molecule type" value="Genomic_DNA"/>
</dbReference>
<gene>
    <name evidence="2" type="primary">Dgri\GH24393</name>
    <name evidence="2" type="ORF">Dgri_GH24393</name>
</gene>
<reference evidence="2 3" key="1">
    <citation type="journal article" date="2007" name="Nature">
        <title>Evolution of genes and genomes on the Drosophila phylogeny.</title>
        <authorList>
            <consortium name="Drosophila 12 Genomes Consortium"/>
            <person name="Clark A.G."/>
            <person name="Eisen M.B."/>
            <person name="Smith D.R."/>
            <person name="Bergman C.M."/>
            <person name="Oliver B."/>
            <person name="Markow T.A."/>
            <person name="Kaufman T.C."/>
            <person name="Kellis M."/>
            <person name="Gelbart W."/>
            <person name="Iyer V.N."/>
            <person name="Pollard D.A."/>
            <person name="Sackton T.B."/>
            <person name="Larracuente A.M."/>
            <person name="Singh N.D."/>
            <person name="Abad J.P."/>
            <person name="Abt D.N."/>
            <person name="Adryan B."/>
            <person name="Aguade M."/>
            <person name="Akashi H."/>
            <person name="Anderson W.W."/>
            <person name="Aquadro C.F."/>
            <person name="Ardell D.H."/>
            <person name="Arguello R."/>
            <person name="Artieri C.G."/>
            <person name="Barbash D.A."/>
            <person name="Barker D."/>
            <person name="Barsanti P."/>
            <person name="Batterham P."/>
            <person name="Batzoglou S."/>
            <person name="Begun D."/>
            <person name="Bhutkar A."/>
            <person name="Blanco E."/>
            <person name="Bosak S.A."/>
            <person name="Bradley R.K."/>
            <person name="Brand A.D."/>
            <person name="Brent M.R."/>
            <person name="Brooks A.N."/>
            <person name="Brown R.H."/>
            <person name="Butlin R.K."/>
            <person name="Caggese C."/>
            <person name="Calvi B.R."/>
            <person name="Bernardo de Carvalho A."/>
            <person name="Caspi A."/>
            <person name="Castrezana S."/>
            <person name="Celniker S.E."/>
            <person name="Chang J.L."/>
            <person name="Chapple C."/>
            <person name="Chatterji S."/>
            <person name="Chinwalla A."/>
            <person name="Civetta A."/>
            <person name="Clifton S.W."/>
            <person name="Comeron J.M."/>
            <person name="Costello J.C."/>
            <person name="Coyne J.A."/>
            <person name="Daub J."/>
            <person name="David R.G."/>
            <person name="Delcher A.L."/>
            <person name="Delehaunty K."/>
            <person name="Do C.B."/>
            <person name="Ebling H."/>
            <person name="Edwards K."/>
            <person name="Eickbush T."/>
            <person name="Evans J.D."/>
            <person name="Filipski A."/>
            <person name="Findeiss S."/>
            <person name="Freyhult E."/>
            <person name="Fulton L."/>
            <person name="Fulton R."/>
            <person name="Garcia A.C."/>
            <person name="Gardiner A."/>
            <person name="Garfield D.A."/>
            <person name="Garvin B.E."/>
            <person name="Gibson G."/>
            <person name="Gilbert D."/>
            <person name="Gnerre S."/>
            <person name="Godfrey J."/>
            <person name="Good R."/>
            <person name="Gotea V."/>
            <person name="Gravely B."/>
            <person name="Greenberg A.J."/>
            <person name="Griffiths-Jones S."/>
            <person name="Gross S."/>
            <person name="Guigo R."/>
            <person name="Gustafson E.A."/>
            <person name="Haerty W."/>
            <person name="Hahn M.W."/>
            <person name="Halligan D.L."/>
            <person name="Halpern A.L."/>
            <person name="Halter G.M."/>
            <person name="Han M.V."/>
            <person name="Heger A."/>
            <person name="Hillier L."/>
            <person name="Hinrichs A.S."/>
            <person name="Holmes I."/>
            <person name="Hoskins R.A."/>
            <person name="Hubisz M.J."/>
            <person name="Hultmark D."/>
            <person name="Huntley M.A."/>
            <person name="Jaffe D.B."/>
            <person name="Jagadeeshan S."/>
            <person name="Jeck W.R."/>
            <person name="Johnson J."/>
            <person name="Jones C.D."/>
            <person name="Jordan W.C."/>
            <person name="Karpen G.H."/>
            <person name="Kataoka E."/>
            <person name="Keightley P.D."/>
            <person name="Kheradpour P."/>
            <person name="Kirkness E.F."/>
            <person name="Koerich L.B."/>
            <person name="Kristiansen K."/>
            <person name="Kudrna D."/>
            <person name="Kulathinal R.J."/>
            <person name="Kumar S."/>
            <person name="Kwok R."/>
            <person name="Lander E."/>
            <person name="Langley C.H."/>
            <person name="Lapoint R."/>
            <person name="Lazzaro B.P."/>
            <person name="Lee S.J."/>
            <person name="Levesque L."/>
            <person name="Li R."/>
            <person name="Lin C.F."/>
            <person name="Lin M.F."/>
            <person name="Lindblad-Toh K."/>
            <person name="Llopart A."/>
            <person name="Long M."/>
            <person name="Low L."/>
            <person name="Lozovsky E."/>
            <person name="Lu J."/>
            <person name="Luo M."/>
            <person name="Machado C.A."/>
            <person name="Makalowski W."/>
            <person name="Marzo M."/>
            <person name="Matsuda M."/>
            <person name="Matzkin L."/>
            <person name="McAllister B."/>
            <person name="McBride C.S."/>
            <person name="McKernan B."/>
            <person name="McKernan K."/>
            <person name="Mendez-Lago M."/>
            <person name="Minx P."/>
            <person name="Mollenhauer M.U."/>
            <person name="Montooth K."/>
            <person name="Mount S.M."/>
            <person name="Mu X."/>
            <person name="Myers E."/>
            <person name="Negre B."/>
            <person name="Newfeld S."/>
            <person name="Nielsen R."/>
            <person name="Noor M.A."/>
            <person name="O'Grady P."/>
            <person name="Pachter L."/>
            <person name="Papaceit M."/>
            <person name="Parisi M.J."/>
            <person name="Parisi M."/>
            <person name="Parts L."/>
            <person name="Pedersen J.S."/>
            <person name="Pesole G."/>
            <person name="Phillippy A.M."/>
            <person name="Ponting C.P."/>
            <person name="Pop M."/>
            <person name="Porcelli D."/>
            <person name="Powell J.R."/>
            <person name="Prohaska S."/>
            <person name="Pruitt K."/>
            <person name="Puig M."/>
            <person name="Quesneville H."/>
            <person name="Ram K.R."/>
            <person name="Rand D."/>
            <person name="Rasmussen M.D."/>
            <person name="Reed L.K."/>
            <person name="Reenan R."/>
            <person name="Reily A."/>
            <person name="Remington K.A."/>
            <person name="Rieger T.T."/>
            <person name="Ritchie M.G."/>
            <person name="Robin C."/>
            <person name="Rogers Y.H."/>
            <person name="Rohde C."/>
            <person name="Rozas J."/>
            <person name="Rubenfield M.J."/>
            <person name="Ruiz A."/>
            <person name="Russo S."/>
            <person name="Salzberg S.L."/>
            <person name="Sanchez-Gracia A."/>
            <person name="Saranga D.J."/>
            <person name="Sato H."/>
            <person name="Schaeffer S.W."/>
            <person name="Schatz M.C."/>
            <person name="Schlenke T."/>
            <person name="Schwartz R."/>
            <person name="Segarra C."/>
            <person name="Singh R.S."/>
            <person name="Sirot L."/>
            <person name="Sirota M."/>
            <person name="Sisneros N.B."/>
            <person name="Smith C.D."/>
            <person name="Smith T.F."/>
            <person name="Spieth J."/>
            <person name="Stage D.E."/>
            <person name="Stark A."/>
            <person name="Stephan W."/>
            <person name="Strausberg R.L."/>
            <person name="Strempel S."/>
            <person name="Sturgill D."/>
            <person name="Sutton G."/>
            <person name="Sutton G.G."/>
            <person name="Tao W."/>
            <person name="Teichmann S."/>
            <person name="Tobari Y.N."/>
            <person name="Tomimura Y."/>
            <person name="Tsolas J.M."/>
            <person name="Valente V.L."/>
            <person name="Venter E."/>
            <person name="Venter J.C."/>
            <person name="Vicario S."/>
            <person name="Vieira F.G."/>
            <person name="Vilella A.J."/>
            <person name="Villasante A."/>
            <person name="Walenz B."/>
            <person name="Wang J."/>
            <person name="Wasserman M."/>
            <person name="Watts T."/>
            <person name="Wilson D."/>
            <person name="Wilson R.K."/>
            <person name="Wing R.A."/>
            <person name="Wolfner M.F."/>
            <person name="Wong A."/>
            <person name="Wong G.K."/>
            <person name="Wu C.I."/>
            <person name="Wu G."/>
            <person name="Yamamoto D."/>
            <person name="Yang H.P."/>
            <person name="Yang S.P."/>
            <person name="Yorke J.A."/>
            <person name="Yoshida K."/>
            <person name="Zdobnov E."/>
            <person name="Zhang P."/>
            <person name="Zhang Y."/>
            <person name="Zimin A.V."/>
            <person name="Baldwin J."/>
            <person name="Abdouelleil A."/>
            <person name="Abdulkadir J."/>
            <person name="Abebe A."/>
            <person name="Abera B."/>
            <person name="Abreu J."/>
            <person name="Acer S.C."/>
            <person name="Aftuck L."/>
            <person name="Alexander A."/>
            <person name="An P."/>
            <person name="Anderson E."/>
            <person name="Anderson S."/>
            <person name="Arachi H."/>
            <person name="Azer M."/>
            <person name="Bachantsang P."/>
            <person name="Barry A."/>
            <person name="Bayul T."/>
            <person name="Berlin A."/>
            <person name="Bessette D."/>
            <person name="Bloom T."/>
            <person name="Blye J."/>
            <person name="Boguslavskiy L."/>
            <person name="Bonnet C."/>
            <person name="Boukhgalter B."/>
            <person name="Bourzgui I."/>
            <person name="Brown A."/>
            <person name="Cahill P."/>
            <person name="Channer S."/>
            <person name="Cheshatsang Y."/>
            <person name="Chuda L."/>
            <person name="Citroen M."/>
            <person name="Collymore A."/>
            <person name="Cooke P."/>
            <person name="Costello M."/>
            <person name="D'Aco K."/>
            <person name="Daza R."/>
            <person name="De Haan G."/>
            <person name="DeGray S."/>
            <person name="DeMaso C."/>
            <person name="Dhargay N."/>
            <person name="Dooley K."/>
            <person name="Dooley E."/>
            <person name="Doricent M."/>
            <person name="Dorje P."/>
            <person name="Dorjee K."/>
            <person name="Dupes A."/>
            <person name="Elong R."/>
            <person name="Falk J."/>
            <person name="Farina A."/>
            <person name="Faro S."/>
            <person name="Ferguson D."/>
            <person name="Fisher S."/>
            <person name="Foley C.D."/>
            <person name="Franke A."/>
            <person name="Friedrich D."/>
            <person name="Gadbois L."/>
            <person name="Gearin G."/>
            <person name="Gearin C.R."/>
            <person name="Giannoukos G."/>
            <person name="Goode T."/>
            <person name="Graham J."/>
            <person name="Grandbois E."/>
            <person name="Grewal S."/>
            <person name="Gyaltsen K."/>
            <person name="Hafez N."/>
            <person name="Hagos B."/>
            <person name="Hall J."/>
            <person name="Henson C."/>
            <person name="Hollinger A."/>
            <person name="Honan T."/>
            <person name="Huard M.D."/>
            <person name="Hughes L."/>
            <person name="Hurhula B."/>
            <person name="Husby M.E."/>
            <person name="Kamat A."/>
            <person name="Kanga B."/>
            <person name="Kashin S."/>
            <person name="Khazanovich D."/>
            <person name="Kisner P."/>
            <person name="Lance K."/>
            <person name="Lara M."/>
            <person name="Lee W."/>
            <person name="Lennon N."/>
            <person name="Letendre F."/>
            <person name="LeVine R."/>
            <person name="Lipovsky A."/>
            <person name="Liu X."/>
            <person name="Liu J."/>
            <person name="Liu S."/>
            <person name="Lokyitsang T."/>
            <person name="Lokyitsang Y."/>
            <person name="Lubonja R."/>
            <person name="Lui A."/>
            <person name="MacDonald P."/>
            <person name="Magnisalis V."/>
            <person name="Maru K."/>
            <person name="Matthews C."/>
            <person name="McCusker W."/>
            <person name="McDonough S."/>
            <person name="Mehta T."/>
            <person name="Meldrim J."/>
            <person name="Meneus L."/>
            <person name="Mihai O."/>
            <person name="Mihalev A."/>
            <person name="Mihova T."/>
            <person name="Mittelman R."/>
            <person name="Mlenga V."/>
            <person name="Montmayeur A."/>
            <person name="Mulrain L."/>
            <person name="Navidi A."/>
            <person name="Naylor J."/>
            <person name="Negash T."/>
            <person name="Nguyen T."/>
            <person name="Nguyen N."/>
            <person name="Nicol R."/>
            <person name="Norbu C."/>
            <person name="Norbu N."/>
            <person name="Novod N."/>
            <person name="O'Neill B."/>
            <person name="Osman S."/>
            <person name="Markiewicz E."/>
            <person name="Oyono O.L."/>
            <person name="Patti C."/>
            <person name="Phunkhang P."/>
            <person name="Pierre F."/>
            <person name="Priest M."/>
            <person name="Raghuraman S."/>
            <person name="Rege F."/>
            <person name="Reyes R."/>
            <person name="Rise C."/>
            <person name="Rogov P."/>
            <person name="Ross K."/>
            <person name="Ryan E."/>
            <person name="Settipalli S."/>
            <person name="Shea T."/>
            <person name="Sherpa N."/>
            <person name="Shi L."/>
            <person name="Shih D."/>
            <person name="Sparrow T."/>
            <person name="Spaulding J."/>
            <person name="Stalker J."/>
            <person name="Stange-Thomann N."/>
            <person name="Stavropoulos S."/>
            <person name="Stone C."/>
            <person name="Strader C."/>
            <person name="Tesfaye S."/>
            <person name="Thomson T."/>
            <person name="Thoulutsang Y."/>
            <person name="Thoulutsang D."/>
            <person name="Topham K."/>
            <person name="Topping I."/>
            <person name="Tsamla T."/>
            <person name="Vassiliev H."/>
            <person name="Vo A."/>
            <person name="Wangchuk T."/>
            <person name="Wangdi T."/>
            <person name="Weiand M."/>
            <person name="Wilkinson J."/>
            <person name="Wilson A."/>
            <person name="Yadav S."/>
            <person name="Young G."/>
            <person name="Yu Q."/>
            <person name="Zembek L."/>
            <person name="Zhong D."/>
            <person name="Zimmer A."/>
            <person name="Zwirko Z."/>
            <person name="Jaffe D.B."/>
            <person name="Alvarez P."/>
            <person name="Brockman W."/>
            <person name="Butler J."/>
            <person name="Chin C."/>
            <person name="Gnerre S."/>
            <person name="Grabherr M."/>
            <person name="Kleber M."/>
            <person name="Mauceli E."/>
            <person name="MacCallum I."/>
        </authorList>
    </citation>
    <scope>NUCLEOTIDE SEQUENCE [LARGE SCALE GENOMIC DNA]</scope>
    <source>
        <strain evidence="3">Tucson 15287-2541.00</strain>
    </source>
</reference>
<feature type="compositionally biased region" description="Low complexity" evidence="1">
    <location>
        <begin position="50"/>
        <end position="71"/>
    </location>
</feature>